<dbReference type="InterPro" id="IPR043129">
    <property type="entry name" value="ATPase_NBD"/>
</dbReference>
<gene>
    <name evidence="4" type="ORF">SBA1_500050</name>
</gene>
<sequence length="579" mass="64397">MRILGLSSFRHNGSAALLEDGNMVAAIEDAKLARADTRALPEAAIKFCLAKAGVSWYGLDVVAVAARPMRAWARRSWGAMRTSPFSPIAGAFCEANELGDLSRDLGNLRLLRHKNGSSACRFLNFEHHLCHAASAFYSSPFDRALILTMDENGDGQTGMLAIGEGTEIRALKTIPFPHSLAWVYSQVTGLLGFVPRKEEHKTQWLSLEGEPVFKEIFLRLLRNPRSQMPRLNPSFLQYGVTGSLTLSGELCRQACLPEDGADLNEDLRRALASSVQEACTEIVVDLLRHYCKQQGVDRICLGGGLFQNVLLVSELEKQFGIDHVFVPTAPGNSGSAVGAAALVWHQLKHGPRSDAEAYHPYVGPAYTGHDVKDVLDNFKSRYSVPTTSERRMETTFQLLQAGRIVGWFHGPAEFGPRSLGNRSLLASPWAPYVKENLNDYIKHREWFRPFAISVPEEDCPRYFEFSRNCRSMNSLAWVRPDADAVPRTFCLPGNRIRLHVVNRRHNPSFWNLLKHFGEHAPAPMLLNTSFNLAGEPMVARPQDAVRSYYCSGIDALIIENFVLSKMAVPKAVPEMHAVS</sequence>
<dbReference type="Pfam" id="PF02543">
    <property type="entry name" value="Carbam_trans_N"/>
    <property type="match status" value="1"/>
</dbReference>
<evidence type="ECO:0000313" key="4">
    <source>
        <dbReference type="EMBL" id="SPF43899.1"/>
    </source>
</evidence>
<dbReference type="Proteomes" id="UP000238701">
    <property type="component" value="Unassembled WGS sequence"/>
</dbReference>
<dbReference type="Gene3D" id="3.90.870.20">
    <property type="entry name" value="Carbamoyltransferase, C-terminal domain"/>
    <property type="match status" value="1"/>
</dbReference>
<dbReference type="GO" id="GO:0003824">
    <property type="term" value="F:catalytic activity"/>
    <property type="evidence" value="ECO:0007669"/>
    <property type="project" value="InterPro"/>
</dbReference>
<name>A0A2U3KWG7_9BACT</name>
<dbReference type="InterPro" id="IPR038152">
    <property type="entry name" value="Carbam_trans_C_sf"/>
</dbReference>
<organism evidence="4 5">
    <name type="scientific">Candidatus Sulfotelmatobacter kueseliae</name>
    <dbReference type="NCBI Taxonomy" id="2042962"/>
    <lineage>
        <taxon>Bacteria</taxon>
        <taxon>Pseudomonadati</taxon>
        <taxon>Acidobacteriota</taxon>
        <taxon>Terriglobia</taxon>
        <taxon>Terriglobales</taxon>
        <taxon>Candidatus Korobacteraceae</taxon>
        <taxon>Candidatus Sulfotelmatobacter</taxon>
    </lineage>
</organism>
<dbReference type="OrthoDB" id="9780777at2"/>
<dbReference type="PANTHER" id="PTHR34847:SF1">
    <property type="entry name" value="NODULATION PROTEIN U"/>
    <property type="match status" value="1"/>
</dbReference>
<evidence type="ECO:0000259" key="3">
    <source>
        <dbReference type="Pfam" id="PF16861"/>
    </source>
</evidence>
<dbReference type="AlphaFoldDB" id="A0A2U3KWG7"/>
<dbReference type="InterPro" id="IPR031730">
    <property type="entry name" value="Carbam_trans_C"/>
</dbReference>
<feature type="domain" description="Carbamoyltransferase" evidence="2">
    <location>
        <begin position="2"/>
        <end position="340"/>
    </location>
</feature>
<evidence type="ECO:0008006" key="6">
    <source>
        <dbReference type="Google" id="ProtNLM"/>
    </source>
</evidence>
<dbReference type="Gene3D" id="3.30.420.40">
    <property type="match status" value="2"/>
</dbReference>
<proteinExistence type="inferred from homology"/>
<dbReference type="Pfam" id="PF16861">
    <property type="entry name" value="Carbam_trans_C"/>
    <property type="match status" value="1"/>
</dbReference>
<comment type="similarity">
    <text evidence="1">Belongs to the NodU/CmcH family.</text>
</comment>
<feature type="domain" description="Carbamoyltransferase C-terminal" evidence="3">
    <location>
        <begin position="397"/>
        <end position="565"/>
    </location>
</feature>
<dbReference type="InterPro" id="IPR051338">
    <property type="entry name" value="NodU/CmcH_Carbamoyltrnsfr"/>
</dbReference>
<evidence type="ECO:0000259" key="2">
    <source>
        <dbReference type="Pfam" id="PF02543"/>
    </source>
</evidence>
<dbReference type="SUPFAM" id="SSF53067">
    <property type="entry name" value="Actin-like ATPase domain"/>
    <property type="match status" value="1"/>
</dbReference>
<dbReference type="InterPro" id="IPR003696">
    <property type="entry name" value="Carbtransf_dom"/>
</dbReference>
<dbReference type="PANTHER" id="PTHR34847">
    <property type="entry name" value="NODULATION PROTEIN U"/>
    <property type="match status" value="1"/>
</dbReference>
<reference evidence="5" key="1">
    <citation type="submission" date="2018-02" db="EMBL/GenBank/DDBJ databases">
        <authorList>
            <person name="Hausmann B."/>
        </authorList>
    </citation>
    <scope>NUCLEOTIDE SEQUENCE [LARGE SCALE GENOMIC DNA]</scope>
    <source>
        <strain evidence="5">Peat soil MAG SbA1</strain>
    </source>
</reference>
<evidence type="ECO:0000313" key="5">
    <source>
        <dbReference type="Proteomes" id="UP000238701"/>
    </source>
</evidence>
<accession>A0A2U3KWG7</accession>
<dbReference type="CDD" id="cd24098">
    <property type="entry name" value="ASKHA_NBD_TobZ_N"/>
    <property type="match status" value="1"/>
</dbReference>
<protein>
    <recommendedName>
        <fullName evidence="6">Carbamoyltransferase</fullName>
    </recommendedName>
</protein>
<dbReference type="EMBL" id="OMOD01000145">
    <property type="protein sequence ID" value="SPF43899.1"/>
    <property type="molecule type" value="Genomic_DNA"/>
</dbReference>
<evidence type="ECO:0000256" key="1">
    <source>
        <dbReference type="ARBA" id="ARBA00006129"/>
    </source>
</evidence>